<dbReference type="Proteomes" id="UP001165960">
    <property type="component" value="Unassembled WGS sequence"/>
</dbReference>
<evidence type="ECO:0000313" key="2">
    <source>
        <dbReference type="Proteomes" id="UP001165960"/>
    </source>
</evidence>
<sequence>MASPHVAGVLAYILSMAEEPLTNKELRAKLIELATSGVLDDIPRSTPNRLAYTNPPKGLY</sequence>
<comment type="caution">
    <text evidence="1">The sequence shown here is derived from an EMBL/GenBank/DDBJ whole genome shotgun (WGS) entry which is preliminary data.</text>
</comment>
<keyword evidence="2" id="KW-1185">Reference proteome</keyword>
<accession>A0ACC2UTE9</accession>
<keyword evidence="1" id="KW-0378">Hydrolase</keyword>
<evidence type="ECO:0000313" key="1">
    <source>
        <dbReference type="EMBL" id="KAJ9089627.1"/>
    </source>
</evidence>
<protein>
    <submittedName>
        <fullName evidence="1">Proteinase B</fullName>
        <ecNumber evidence="1">3.4.21.48</ecNumber>
    </submittedName>
</protein>
<dbReference type="EMBL" id="QTSX02000036">
    <property type="protein sequence ID" value="KAJ9089627.1"/>
    <property type="molecule type" value="Genomic_DNA"/>
</dbReference>
<name>A0ACC2UTE9_9FUNG</name>
<proteinExistence type="predicted"/>
<dbReference type="EC" id="3.4.21.48" evidence="1"/>
<reference evidence="1" key="1">
    <citation type="submission" date="2022-04" db="EMBL/GenBank/DDBJ databases">
        <title>Genome of the entomopathogenic fungus Entomophthora muscae.</title>
        <authorList>
            <person name="Elya C."/>
            <person name="Lovett B.R."/>
            <person name="Lee E."/>
            <person name="Macias A.M."/>
            <person name="Hajek A.E."/>
            <person name="De Bivort B.L."/>
            <person name="Kasson M.T."/>
            <person name="De Fine Licht H.H."/>
            <person name="Stajich J.E."/>
        </authorList>
    </citation>
    <scope>NUCLEOTIDE SEQUENCE</scope>
    <source>
        <strain evidence="1">Berkeley</strain>
    </source>
</reference>
<gene>
    <name evidence="1" type="primary">PRB1_12</name>
    <name evidence="1" type="ORF">DSO57_1010786</name>
</gene>
<organism evidence="1 2">
    <name type="scientific">Entomophthora muscae</name>
    <dbReference type="NCBI Taxonomy" id="34485"/>
    <lineage>
        <taxon>Eukaryota</taxon>
        <taxon>Fungi</taxon>
        <taxon>Fungi incertae sedis</taxon>
        <taxon>Zoopagomycota</taxon>
        <taxon>Entomophthoromycotina</taxon>
        <taxon>Entomophthoromycetes</taxon>
        <taxon>Entomophthorales</taxon>
        <taxon>Entomophthoraceae</taxon>
        <taxon>Entomophthora</taxon>
    </lineage>
</organism>